<evidence type="ECO:0000313" key="2">
    <source>
        <dbReference type="EMBL" id="WDF82589.1"/>
    </source>
</evidence>
<dbReference type="Pfam" id="PF03235">
    <property type="entry name" value="GmrSD_N"/>
    <property type="match status" value="1"/>
</dbReference>
<keyword evidence="3" id="KW-1185">Reference proteome</keyword>
<evidence type="ECO:0000259" key="1">
    <source>
        <dbReference type="Pfam" id="PF03235"/>
    </source>
</evidence>
<feature type="domain" description="GmrSD restriction endonucleases N-terminal" evidence="1">
    <location>
        <begin position="14"/>
        <end position="54"/>
    </location>
</feature>
<name>A0ABY7WQX3_9LACO</name>
<organism evidence="2 3">
    <name type="scientific">Lacticaseibacillus pabuli</name>
    <dbReference type="NCBI Taxonomy" id="3025672"/>
    <lineage>
        <taxon>Bacteria</taxon>
        <taxon>Bacillati</taxon>
        <taxon>Bacillota</taxon>
        <taxon>Bacilli</taxon>
        <taxon>Lactobacillales</taxon>
        <taxon>Lactobacillaceae</taxon>
        <taxon>Lacticaseibacillus</taxon>
    </lineage>
</organism>
<protein>
    <submittedName>
        <fullName evidence="2">DUF262 domain-containing protein</fullName>
    </submittedName>
</protein>
<dbReference type="InterPro" id="IPR004919">
    <property type="entry name" value="GmrSD_N"/>
</dbReference>
<gene>
    <name evidence="2" type="ORF">PQ472_11950</name>
</gene>
<dbReference type="Proteomes" id="UP001220377">
    <property type="component" value="Chromosome"/>
</dbReference>
<dbReference type="EMBL" id="CP117884">
    <property type="protein sequence ID" value="WDF82589.1"/>
    <property type="molecule type" value="Genomic_DNA"/>
</dbReference>
<proteinExistence type="predicted"/>
<sequence>MTEMNFEKQTLDVLFSEGNNLAIPMYQRGYAWGVQEWEDFWNDLTEVVARHAIPASIRHIISA</sequence>
<accession>A0ABY7WQX3</accession>
<reference evidence="2 3" key="1">
    <citation type="submission" date="2023-02" db="EMBL/GenBank/DDBJ databases">
        <title>Genome sequence of Lacticaseibacillus sp. KACC 23028.</title>
        <authorList>
            <person name="Kim S."/>
            <person name="Heo J."/>
            <person name="Kwon S.-W."/>
        </authorList>
    </citation>
    <scope>NUCLEOTIDE SEQUENCE [LARGE SCALE GENOMIC DNA]</scope>
    <source>
        <strain evidence="2 3">KACC 23028</strain>
    </source>
</reference>
<evidence type="ECO:0000313" key="3">
    <source>
        <dbReference type="Proteomes" id="UP001220377"/>
    </source>
</evidence>